<dbReference type="Pfam" id="PF22867">
    <property type="entry name" value="YoaL"/>
    <property type="match status" value="1"/>
</dbReference>
<proteinExistence type="predicted"/>
<comment type="caution">
    <text evidence="1">The sequence shown here is derived from an EMBL/GenBank/DDBJ whole genome shotgun (WGS) entry which is preliminary data.</text>
</comment>
<evidence type="ECO:0000313" key="2">
    <source>
        <dbReference type="Proteomes" id="UP000292985"/>
    </source>
</evidence>
<keyword evidence="2" id="KW-1185">Reference proteome</keyword>
<dbReference type="InterPro" id="IPR054444">
    <property type="entry name" value="YoaL-like"/>
</dbReference>
<protein>
    <submittedName>
        <fullName evidence="1">Uncharacterized protein</fullName>
    </submittedName>
</protein>
<reference evidence="1 2" key="1">
    <citation type="journal article" date="2019" name="Science, e1252229">
        <title>Invertible promoters mediate bacterial phase variation, antibiotic resistance, and host adaptation in the gut.</title>
        <authorList>
            <person name="Jiang X."/>
            <person name="Hall A.B."/>
            <person name="Arthur T.D."/>
            <person name="Plichta D.R."/>
            <person name="Covington C.T."/>
            <person name="Poyet M."/>
            <person name="Crothers J."/>
            <person name="Moses P.L."/>
            <person name="Tolonen A.C."/>
            <person name="Vlamakis H."/>
            <person name="Alm E.J."/>
            <person name="Xavier R.J."/>
        </authorList>
    </citation>
    <scope>NUCLEOTIDE SEQUENCE [LARGE SCALE GENOMIC DNA]</scope>
    <source>
        <strain evidence="2">ca_0067</strain>
    </source>
</reference>
<name>A0ABY0I030_CITAM</name>
<dbReference type="Proteomes" id="UP000292985">
    <property type="component" value="Unassembled WGS sequence"/>
</dbReference>
<evidence type="ECO:0000313" key="1">
    <source>
        <dbReference type="EMBL" id="RYT46384.1"/>
    </source>
</evidence>
<dbReference type="EMBL" id="RCYA01000001">
    <property type="protein sequence ID" value="RYT46384.1"/>
    <property type="molecule type" value="Genomic_DNA"/>
</dbReference>
<sequence length="102" mass="12243">MMKIRNLVFGNEKFRRVKYPCYNTLQRKVNLCQKQVASVMFTFCLTHQEYRALARCMDRHRRHFTFRPHRACQSGMSCHTFYLHCVLSPVNHSLSRSLSWNS</sequence>
<accession>A0ABY0I030</accession>
<gene>
    <name evidence="1" type="ORF">EAJ18_01555</name>
</gene>
<organism evidence="1 2">
    <name type="scientific">Citrobacter amalonaticus</name>
    <dbReference type="NCBI Taxonomy" id="35703"/>
    <lineage>
        <taxon>Bacteria</taxon>
        <taxon>Pseudomonadati</taxon>
        <taxon>Pseudomonadota</taxon>
        <taxon>Gammaproteobacteria</taxon>
        <taxon>Enterobacterales</taxon>
        <taxon>Enterobacteriaceae</taxon>
        <taxon>Citrobacter</taxon>
    </lineage>
</organism>